<accession>A0A561Q4V1</accession>
<evidence type="ECO:0000259" key="2">
    <source>
        <dbReference type="Pfam" id="PF04773"/>
    </source>
</evidence>
<evidence type="ECO:0000256" key="1">
    <source>
        <dbReference type="SAM" id="Phobius"/>
    </source>
</evidence>
<dbReference type="InterPro" id="IPR012373">
    <property type="entry name" value="Ferrdict_sens_TM"/>
</dbReference>
<name>A0A561Q4V1_9BACT</name>
<evidence type="ECO:0000313" key="5">
    <source>
        <dbReference type="Proteomes" id="UP000320811"/>
    </source>
</evidence>
<dbReference type="Pfam" id="PF04773">
    <property type="entry name" value="FecR"/>
    <property type="match status" value="1"/>
</dbReference>
<dbReference type="GO" id="GO:0016989">
    <property type="term" value="F:sigma factor antagonist activity"/>
    <property type="evidence" value="ECO:0007669"/>
    <property type="project" value="TreeGrafter"/>
</dbReference>
<keyword evidence="5" id="KW-1185">Reference proteome</keyword>
<feature type="domain" description="Protein FecR C-terminal" evidence="3">
    <location>
        <begin position="254"/>
        <end position="313"/>
    </location>
</feature>
<organism evidence="4 5">
    <name type="scientific">Chitinophaga polysaccharea</name>
    <dbReference type="NCBI Taxonomy" id="1293035"/>
    <lineage>
        <taxon>Bacteria</taxon>
        <taxon>Pseudomonadati</taxon>
        <taxon>Bacteroidota</taxon>
        <taxon>Chitinophagia</taxon>
        <taxon>Chitinophagales</taxon>
        <taxon>Chitinophagaceae</taxon>
        <taxon>Chitinophaga</taxon>
    </lineage>
</organism>
<keyword evidence="1" id="KW-0812">Transmembrane</keyword>
<dbReference type="InterPro" id="IPR006860">
    <property type="entry name" value="FecR"/>
</dbReference>
<dbReference type="PANTHER" id="PTHR30273:SF2">
    <property type="entry name" value="PROTEIN FECR"/>
    <property type="match status" value="1"/>
</dbReference>
<dbReference type="PIRSF" id="PIRSF018266">
    <property type="entry name" value="FecR"/>
    <property type="match status" value="1"/>
</dbReference>
<dbReference type="AlphaFoldDB" id="A0A561Q4V1"/>
<comment type="caution">
    <text evidence="4">The sequence shown here is derived from an EMBL/GenBank/DDBJ whole genome shotgun (WGS) entry which is preliminary data.</text>
</comment>
<feature type="domain" description="FecR protein" evidence="2">
    <location>
        <begin position="117"/>
        <end position="209"/>
    </location>
</feature>
<evidence type="ECO:0000259" key="3">
    <source>
        <dbReference type="Pfam" id="PF16344"/>
    </source>
</evidence>
<dbReference type="Pfam" id="PF16344">
    <property type="entry name" value="FecR_C"/>
    <property type="match status" value="1"/>
</dbReference>
<dbReference type="Proteomes" id="UP000320811">
    <property type="component" value="Unassembled WGS sequence"/>
</dbReference>
<keyword evidence="1" id="KW-0472">Membrane</keyword>
<evidence type="ECO:0000313" key="4">
    <source>
        <dbReference type="EMBL" id="TWF45378.1"/>
    </source>
</evidence>
<dbReference type="PANTHER" id="PTHR30273">
    <property type="entry name" value="PERIPLASMIC SIGNAL SENSOR AND SIGMA FACTOR ACTIVATOR FECR-RELATED"/>
    <property type="match status" value="1"/>
</dbReference>
<proteinExistence type="predicted"/>
<keyword evidence="1" id="KW-1133">Transmembrane helix</keyword>
<dbReference type="Gene3D" id="2.60.120.1440">
    <property type="match status" value="1"/>
</dbReference>
<dbReference type="InterPro" id="IPR032508">
    <property type="entry name" value="FecR_C"/>
</dbReference>
<reference evidence="4 5" key="1">
    <citation type="submission" date="2019-06" db="EMBL/GenBank/DDBJ databases">
        <title>Sorghum-associated microbial communities from plants grown in Nebraska, USA.</title>
        <authorList>
            <person name="Schachtman D."/>
        </authorList>
    </citation>
    <scope>NUCLEOTIDE SEQUENCE [LARGE SCALE GENOMIC DNA]</scope>
    <source>
        <strain evidence="4 5">1209</strain>
    </source>
</reference>
<dbReference type="Gene3D" id="3.55.50.30">
    <property type="match status" value="1"/>
</dbReference>
<dbReference type="EMBL" id="VIWO01000001">
    <property type="protein sequence ID" value="TWF45378.1"/>
    <property type="molecule type" value="Genomic_DNA"/>
</dbReference>
<sequence>MCNLAFKRRTLIRSKIRAIIGKYLDDRATPAEEQLLTHWLDVISAEGTPSDVLTSGDKEQLRRKMLQTIRQRTGQPARSYSIWKRMVAAAAILLVVVAASWWIIQQHTSRPVAWLELSTGIGEMKKLVLPDSSTVWLEGNSRLKYPGHFKDKRDIELLYGDAFFDVSPYPKSPFTVHVDSLQVRVLGTFFHVRAYGQLPIEITVNSGKVSVSKHDQLMGLLTANQAMRINWNDYTFLRMEVSPLNISDWMRREIVFDNMPLRSVLHLLENYYRVKFDIESVPDMQITGSMPATLLPQQVFNILEELTDHQVIVEARGGNKVTVRHK</sequence>
<feature type="transmembrane region" description="Helical" evidence="1">
    <location>
        <begin position="86"/>
        <end position="104"/>
    </location>
</feature>
<gene>
    <name evidence="4" type="ORF">FHW36_1011308</name>
</gene>
<protein>
    <submittedName>
        <fullName evidence="4">FecR family protein</fullName>
    </submittedName>
</protein>